<dbReference type="Proteomes" id="UP000238415">
    <property type="component" value="Unassembled WGS sequence"/>
</dbReference>
<feature type="transmembrane region" description="Helical" evidence="8">
    <location>
        <begin position="171"/>
        <end position="189"/>
    </location>
</feature>
<feature type="transmembrane region" description="Helical" evidence="8">
    <location>
        <begin position="35"/>
        <end position="60"/>
    </location>
</feature>
<feature type="transmembrane region" description="Helical" evidence="8">
    <location>
        <begin position="225"/>
        <end position="243"/>
    </location>
</feature>
<dbReference type="GO" id="GO:0005886">
    <property type="term" value="C:plasma membrane"/>
    <property type="evidence" value="ECO:0007669"/>
    <property type="project" value="UniProtKB-SubCell"/>
</dbReference>
<accession>A0A2T0ARQ7</accession>
<comment type="subcellular location">
    <subcellularLocation>
        <location evidence="1 8">Cell membrane</location>
        <topology evidence="1 8">Multi-pass membrane protein</topology>
    </subcellularLocation>
</comment>
<evidence type="ECO:0000256" key="3">
    <source>
        <dbReference type="ARBA" id="ARBA00022448"/>
    </source>
</evidence>
<feature type="transmembrane region" description="Helical" evidence="8">
    <location>
        <begin position="138"/>
        <end position="159"/>
    </location>
</feature>
<evidence type="ECO:0000256" key="7">
    <source>
        <dbReference type="ARBA" id="ARBA00023136"/>
    </source>
</evidence>
<dbReference type="AlphaFoldDB" id="A0A2T0ARQ7"/>
<keyword evidence="3" id="KW-0813">Transport</keyword>
<feature type="transmembrane region" description="Helical" evidence="8">
    <location>
        <begin position="196"/>
        <end position="219"/>
    </location>
</feature>
<gene>
    <name evidence="9" type="ORF">MOHU_14210</name>
</gene>
<proteinExistence type="inferred from homology"/>
<dbReference type="OrthoDB" id="7843147at2"/>
<keyword evidence="10" id="KW-1185">Reference proteome</keyword>
<name>A0A2T0ARQ7_9FIRM</name>
<evidence type="ECO:0000313" key="9">
    <source>
        <dbReference type="EMBL" id="PRR72492.1"/>
    </source>
</evidence>
<dbReference type="PANTHER" id="PTHR30269">
    <property type="entry name" value="TRANSMEMBRANE PROTEIN YFCA"/>
    <property type="match status" value="1"/>
</dbReference>
<keyword evidence="7 8" id="KW-0472">Membrane</keyword>
<dbReference type="InterPro" id="IPR052017">
    <property type="entry name" value="TSUP"/>
</dbReference>
<keyword evidence="4 8" id="KW-1003">Cell membrane</keyword>
<evidence type="ECO:0000256" key="4">
    <source>
        <dbReference type="ARBA" id="ARBA00022475"/>
    </source>
</evidence>
<comment type="caution">
    <text evidence="9">The sequence shown here is derived from an EMBL/GenBank/DDBJ whole genome shotgun (WGS) entry which is preliminary data.</text>
</comment>
<dbReference type="Pfam" id="PF01925">
    <property type="entry name" value="TauE"/>
    <property type="match status" value="1"/>
</dbReference>
<keyword evidence="5 8" id="KW-0812">Transmembrane</keyword>
<dbReference type="EMBL" id="PVXM01000028">
    <property type="protein sequence ID" value="PRR72492.1"/>
    <property type="molecule type" value="Genomic_DNA"/>
</dbReference>
<organism evidence="9 10">
    <name type="scientific">Neomoorella humiferrea</name>
    <dbReference type="NCBI Taxonomy" id="676965"/>
    <lineage>
        <taxon>Bacteria</taxon>
        <taxon>Bacillati</taxon>
        <taxon>Bacillota</taxon>
        <taxon>Clostridia</taxon>
        <taxon>Neomoorellales</taxon>
        <taxon>Neomoorellaceae</taxon>
        <taxon>Neomoorella</taxon>
    </lineage>
</organism>
<dbReference type="PANTHER" id="PTHR30269:SF37">
    <property type="entry name" value="MEMBRANE TRANSPORTER PROTEIN"/>
    <property type="match status" value="1"/>
</dbReference>
<comment type="similarity">
    <text evidence="2 8">Belongs to the 4-toluene sulfonate uptake permease (TSUP) (TC 2.A.102) family.</text>
</comment>
<protein>
    <recommendedName>
        <fullName evidence="8">Probable membrane transporter protein</fullName>
    </recommendedName>
</protein>
<evidence type="ECO:0000256" key="2">
    <source>
        <dbReference type="ARBA" id="ARBA00009142"/>
    </source>
</evidence>
<keyword evidence="6 8" id="KW-1133">Transmembrane helix</keyword>
<reference evidence="9 10" key="1">
    <citation type="submission" date="2018-03" db="EMBL/GenBank/DDBJ databases">
        <title>Genome sequence of Moorella humiferrea DSM 23265.</title>
        <authorList>
            <person name="Poehlein A."/>
            <person name="Daniel R."/>
        </authorList>
    </citation>
    <scope>NUCLEOTIDE SEQUENCE [LARGE SCALE GENOMIC DNA]</scope>
    <source>
        <strain evidence="9 10">DSM 23265</strain>
    </source>
</reference>
<feature type="transmembrane region" description="Helical" evidence="8">
    <location>
        <begin position="72"/>
        <end position="93"/>
    </location>
</feature>
<dbReference type="RefSeq" id="WP_106005388.1">
    <property type="nucleotide sequence ID" value="NZ_CP136419.1"/>
</dbReference>
<evidence type="ECO:0000256" key="1">
    <source>
        <dbReference type="ARBA" id="ARBA00004651"/>
    </source>
</evidence>
<sequence>MPGFLLWVPASLAVLLAALLQGITGFGFALIAVPLLLLVFDAHTAVILNLLVSFCTQLALSYRVRKEIIHSLLMNLFKGSLLGIPIGLYVFTHFNVKDLKILISILTIIFALVIFKLKSIKKITQEENPWAERLIGSLSGFLSTSTGIAGPPVVLFLNYRDLRKDKFRATASAYFTLLYGASLALLILFRNVNTHIVLSAISLLPPAFLGSYLGIYLFPRVSQKHFYYSVPLIVIATGLYSLLTSIL</sequence>
<evidence type="ECO:0000256" key="6">
    <source>
        <dbReference type="ARBA" id="ARBA00022989"/>
    </source>
</evidence>
<evidence type="ECO:0000256" key="5">
    <source>
        <dbReference type="ARBA" id="ARBA00022692"/>
    </source>
</evidence>
<feature type="transmembrane region" description="Helical" evidence="8">
    <location>
        <begin position="99"/>
        <end position="117"/>
    </location>
</feature>
<dbReference type="InterPro" id="IPR002781">
    <property type="entry name" value="TM_pro_TauE-like"/>
</dbReference>
<evidence type="ECO:0000256" key="8">
    <source>
        <dbReference type="RuleBase" id="RU363041"/>
    </source>
</evidence>
<evidence type="ECO:0000313" key="10">
    <source>
        <dbReference type="Proteomes" id="UP000238415"/>
    </source>
</evidence>